<name>A0AAN6G396_9BASI</name>
<accession>A0AAN6G396</accession>
<organism evidence="3 4">
    <name type="scientific">Tilletia horrida</name>
    <dbReference type="NCBI Taxonomy" id="155126"/>
    <lineage>
        <taxon>Eukaryota</taxon>
        <taxon>Fungi</taxon>
        <taxon>Dikarya</taxon>
        <taxon>Basidiomycota</taxon>
        <taxon>Ustilaginomycotina</taxon>
        <taxon>Exobasidiomycetes</taxon>
        <taxon>Tilletiales</taxon>
        <taxon>Tilletiaceae</taxon>
        <taxon>Tilletia</taxon>
    </lineage>
</organism>
<reference evidence="3" key="1">
    <citation type="journal article" date="2023" name="PhytoFront">
        <title>Draft Genome Resources of Seven Strains of Tilletia horrida, Causal Agent of Kernel Smut of Rice.</title>
        <authorList>
            <person name="Khanal S."/>
            <person name="Antony Babu S."/>
            <person name="Zhou X.G."/>
        </authorList>
    </citation>
    <scope>NUCLEOTIDE SEQUENCE</scope>
    <source>
        <strain evidence="3">TX3</strain>
    </source>
</reference>
<feature type="chain" id="PRO_5042846880" evidence="2">
    <location>
        <begin position="24"/>
        <end position="128"/>
    </location>
</feature>
<evidence type="ECO:0000313" key="4">
    <source>
        <dbReference type="Proteomes" id="UP001176521"/>
    </source>
</evidence>
<evidence type="ECO:0000256" key="1">
    <source>
        <dbReference type="SAM" id="MobiDB-lite"/>
    </source>
</evidence>
<dbReference type="AlphaFoldDB" id="A0AAN6G396"/>
<evidence type="ECO:0000256" key="2">
    <source>
        <dbReference type="SAM" id="SignalP"/>
    </source>
</evidence>
<feature type="signal peptide" evidence="2">
    <location>
        <begin position="1"/>
        <end position="23"/>
    </location>
</feature>
<keyword evidence="4" id="KW-1185">Reference proteome</keyword>
<evidence type="ECO:0000313" key="3">
    <source>
        <dbReference type="EMBL" id="KAK0517763.1"/>
    </source>
</evidence>
<proteinExistence type="predicted"/>
<keyword evidence="2" id="KW-0732">Signal</keyword>
<feature type="compositionally biased region" description="Basic residues" evidence="1">
    <location>
        <begin position="79"/>
        <end position="93"/>
    </location>
</feature>
<feature type="region of interest" description="Disordered" evidence="1">
    <location>
        <begin position="65"/>
        <end position="94"/>
    </location>
</feature>
<gene>
    <name evidence="3" type="ORF">OC842_008007</name>
</gene>
<dbReference type="EMBL" id="JAPDMQ010001633">
    <property type="protein sequence ID" value="KAK0517763.1"/>
    <property type="molecule type" value="Genomic_DNA"/>
</dbReference>
<comment type="caution">
    <text evidence="3">The sequence shown here is derived from an EMBL/GenBank/DDBJ whole genome shotgun (WGS) entry which is preliminary data.</text>
</comment>
<protein>
    <submittedName>
        <fullName evidence="3">Uncharacterized protein</fullName>
    </submittedName>
</protein>
<feature type="non-terminal residue" evidence="3">
    <location>
        <position position="128"/>
    </location>
</feature>
<sequence>MQINANLGLILCALTAAVTPAIAAPALSEDAASLALEARSGKDNGNGNGLAGGILDDFFGNNGAKNGKGGRGDKGGHGGGRHFKQKDHAKVKQHAAELNAVKAAAATHAATKFDIDAARTNAHHKDAD</sequence>
<dbReference type="Proteomes" id="UP001176521">
    <property type="component" value="Unassembled WGS sequence"/>
</dbReference>